<dbReference type="InterPro" id="IPR036097">
    <property type="entry name" value="HisK_dim/P_sf"/>
</dbReference>
<dbReference type="SMART" id="SM00388">
    <property type="entry name" value="HisKA"/>
    <property type="match status" value="1"/>
</dbReference>
<evidence type="ECO:0000256" key="6">
    <source>
        <dbReference type="ARBA" id="ARBA00022741"/>
    </source>
</evidence>
<dbReference type="PANTHER" id="PTHR43304">
    <property type="entry name" value="PHYTOCHROME-LIKE PROTEIN CPH1"/>
    <property type="match status" value="1"/>
</dbReference>
<dbReference type="InterPro" id="IPR003594">
    <property type="entry name" value="HATPase_dom"/>
</dbReference>
<dbReference type="PANTHER" id="PTHR43304:SF1">
    <property type="entry name" value="PAC DOMAIN-CONTAINING PROTEIN"/>
    <property type="match status" value="1"/>
</dbReference>
<evidence type="ECO:0000256" key="5">
    <source>
        <dbReference type="ARBA" id="ARBA00022737"/>
    </source>
</evidence>
<keyword evidence="9" id="KW-0902">Two-component regulatory system</keyword>
<evidence type="ECO:0000256" key="9">
    <source>
        <dbReference type="ARBA" id="ARBA00023012"/>
    </source>
</evidence>
<dbReference type="SMART" id="SM00086">
    <property type="entry name" value="PAC"/>
    <property type="match status" value="2"/>
</dbReference>
<dbReference type="SMART" id="SM00091">
    <property type="entry name" value="PAS"/>
    <property type="match status" value="2"/>
</dbReference>
<dbReference type="Gene3D" id="3.30.450.20">
    <property type="entry name" value="PAS domain"/>
    <property type="match status" value="2"/>
</dbReference>
<keyword evidence="6" id="KW-0547">Nucleotide-binding</keyword>
<protein>
    <recommendedName>
        <fullName evidence="2">histidine kinase</fullName>
        <ecNumber evidence="2">2.7.13.3</ecNumber>
    </recommendedName>
</protein>
<dbReference type="GO" id="GO:0042802">
    <property type="term" value="F:identical protein binding"/>
    <property type="evidence" value="ECO:0007669"/>
    <property type="project" value="UniProtKB-ARBA"/>
</dbReference>
<keyword evidence="10" id="KW-1133">Transmembrane helix</keyword>
<dbReference type="InterPro" id="IPR013655">
    <property type="entry name" value="PAS_fold_3"/>
</dbReference>
<sequence>MSPLMVAVTKRRGAAHDDGQVLVLPMIRDPTTKSWSAEQWLLGGMVLALAATCIGLLLGPQPAAPAHLVALALLVASLTAALLMIRLVARSQRRMEAMLRGRASGEERAMEALRNSEAQWKEVFEHNPVMYFMVDATGLVLSVNTFGAAQLGYTVDELLGQSVLRVFAAEDRDMVQRNVAACLDNIGQTHNWEIRKVRKDGSRLWVRENAKAVRRLDDRLIVLIACEDITERKHAENALQQSEMYLTEAQRLSHTGSFGWHVASGEIIWSEETFRIFEFDRAPSITHATVLQRVHPDDRARVQRTIDRASLDGKDFEHGYRLLMPNGAIKFVHARAHAVTNLSGDTDFIGAVTDVTARKRAEAELHEAQTNLAHVTRVTALGELAASIAHEVNQPLAAVVTNAAACLRWLNRAAPDLNEARGAVRSIISDGNRAGEVIQRVRAMVNKTTDQKAPLDINDVINQVIGLVQHELQSHLVSLQLDLAPALPSVVADRIQLQQVILNLVLNGVEAMQPVTDRPRELVIRTRHDEAGQIVVTVSDCGVGIATENAERLFDAFYTTKASGMGMGLSICRSIVEAHRGRLSVAANIGPGTTFQFTLPLREEDHAW</sequence>
<reference evidence="14" key="1">
    <citation type="submission" date="2021-02" db="EMBL/GenBank/DDBJ databases">
        <title>Genomic Encyclopedia of Type Strains, Phase IV (KMG-V): Genome sequencing to study the core and pangenomes of soil and plant-associated prokaryotes.</title>
        <authorList>
            <person name="Whitman W."/>
        </authorList>
    </citation>
    <scope>NUCLEOTIDE SEQUENCE</scope>
    <source>
        <strain evidence="14">USDA 406</strain>
    </source>
</reference>
<keyword evidence="4" id="KW-0808">Transferase</keyword>
<keyword evidence="8" id="KW-0067">ATP-binding</keyword>
<proteinExistence type="predicted"/>
<dbReference type="GO" id="GO:0005524">
    <property type="term" value="F:ATP binding"/>
    <property type="evidence" value="ECO:0007669"/>
    <property type="project" value="UniProtKB-KW"/>
</dbReference>
<feature type="transmembrane region" description="Helical" evidence="10">
    <location>
        <begin position="64"/>
        <end position="89"/>
    </location>
</feature>
<evidence type="ECO:0000313" key="14">
    <source>
        <dbReference type="EMBL" id="MBP1292675.1"/>
    </source>
</evidence>
<dbReference type="Proteomes" id="UP000673383">
    <property type="component" value="Unassembled WGS sequence"/>
</dbReference>
<feature type="domain" description="PAC" evidence="13">
    <location>
        <begin position="316"/>
        <end position="367"/>
    </location>
</feature>
<evidence type="ECO:0000256" key="1">
    <source>
        <dbReference type="ARBA" id="ARBA00000085"/>
    </source>
</evidence>
<evidence type="ECO:0000259" key="12">
    <source>
        <dbReference type="PROSITE" id="PS50112"/>
    </source>
</evidence>
<keyword evidence="7" id="KW-0418">Kinase</keyword>
<dbReference type="RefSeq" id="WP_172646334.1">
    <property type="nucleotide sequence ID" value="NZ_JAFICZ010000001.1"/>
</dbReference>
<evidence type="ECO:0000256" key="7">
    <source>
        <dbReference type="ARBA" id="ARBA00022777"/>
    </source>
</evidence>
<feature type="domain" description="PAC" evidence="13">
    <location>
        <begin position="190"/>
        <end position="241"/>
    </location>
</feature>
<evidence type="ECO:0000259" key="13">
    <source>
        <dbReference type="PROSITE" id="PS50113"/>
    </source>
</evidence>
<dbReference type="CDD" id="cd00082">
    <property type="entry name" value="HisKA"/>
    <property type="match status" value="1"/>
</dbReference>
<feature type="domain" description="PAS" evidence="12">
    <location>
        <begin position="116"/>
        <end position="186"/>
    </location>
</feature>
<name>A0A8I1Y3L6_BRAEL</name>
<organism evidence="14 15">
    <name type="scientific">Bradyrhizobium elkanii</name>
    <dbReference type="NCBI Taxonomy" id="29448"/>
    <lineage>
        <taxon>Bacteria</taxon>
        <taxon>Pseudomonadati</taxon>
        <taxon>Pseudomonadota</taxon>
        <taxon>Alphaproteobacteria</taxon>
        <taxon>Hyphomicrobiales</taxon>
        <taxon>Nitrobacteraceae</taxon>
        <taxon>Bradyrhizobium</taxon>
    </lineage>
</organism>
<evidence type="ECO:0000256" key="10">
    <source>
        <dbReference type="SAM" id="Phobius"/>
    </source>
</evidence>
<dbReference type="GO" id="GO:0006355">
    <property type="term" value="P:regulation of DNA-templated transcription"/>
    <property type="evidence" value="ECO:0007669"/>
    <property type="project" value="InterPro"/>
</dbReference>
<dbReference type="EMBL" id="JAFICZ010000001">
    <property type="protein sequence ID" value="MBP1292675.1"/>
    <property type="molecule type" value="Genomic_DNA"/>
</dbReference>
<dbReference type="InterPro" id="IPR052162">
    <property type="entry name" value="Sensor_kinase/Photoreceptor"/>
</dbReference>
<dbReference type="FunFam" id="3.30.565.10:FF:000042">
    <property type="entry name" value="Two-component sensor histidine kinase KdpD"/>
    <property type="match status" value="1"/>
</dbReference>
<comment type="catalytic activity">
    <reaction evidence="1">
        <text>ATP + protein L-histidine = ADP + protein N-phospho-L-histidine.</text>
        <dbReference type="EC" id="2.7.13.3"/>
    </reaction>
</comment>
<evidence type="ECO:0000313" key="15">
    <source>
        <dbReference type="Proteomes" id="UP000673383"/>
    </source>
</evidence>
<gene>
    <name evidence="14" type="ORF">JOH49_002428</name>
</gene>
<dbReference type="SMART" id="SM00387">
    <property type="entry name" value="HATPase_c"/>
    <property type="match status" value="1"/>
</dbReference>
<dbReference type="NCBIfam" id="TIGR00229">
    <property type="entry name" value="sensory_box"/>
    <property type="match status" value="1"/>
</dbReference>
<dbReference type="PROSITE" id="PS50113">
    <property type="entry name" value="PAC"/>
    <property type="match status" value="2"/>
</dbReference>
<comment type="caution">
    <text evidence="14">The sequence shown here is derived from an EMBL/GenBank/DDBJ whole genome shotgun (WGS) entry which is preliminary data.</text>
</comment>
<dbReference type="Pfam" id="PF00512">
    <property type="entry name" value="HisKA"/>
    <property type="match status" value="1"/>
</dbReference>
<evidence type="ECO:0000259" key="11">
    <source>
        <dbReference type="PROSITE" id="PS50109"/>
    </source>
</evidence>
<dbReference type="PROSITE" id="PS50112">
    <property type="entry name" value="PAS"/>
    <property type="match status" value="1"/>
</dbReference>
<dbReference type="InterPro" id="IPR035965">
    <property type="entry name" value="PAS-like_dom_sf"/>
</dbReference>
<dbReference type="InterPro" id="IPR036890">
    <property type="entry name" value="HATPase_C_sf"/>
</dbReference>
<dbReference type="EC" id="2.7.13.3" evidence="2"/>
<dbReference type="InterPro" id="IPR005467">
    <property type="entry name" value="His_kinase_dom"/>
</dbReference>
<dbReference type="Pfam" id="PF00989">
    <property type="entry name" value="PAS"/>
    <property type="match status" value="1"/>
</dbReference>
<feature type="domain" description="Histidine kinase" evidence="11">
    <location>
        <begin position="387"/>
        <end position="603"/>
    </location>
</feature>
<dbReference type="InterPro" id="IPR000014">
    <property type="entry name" value="PAS"/>
</dbReference>
<accession>A0A8I1Y3L6</accession>
<feature type="transmembrane region" description="Helical" evidence="10">
    <location>
        <begin position="40"/>
        <end position="58"/>
    </location>
</feature>
<dbReference type="CDD" id="cd00130">
    <property type="entry name" value="PAS"/>
    <property type="match status" value="2"/>
</dbReference>
<dbReference type="Pfam" id="PF02518">
    <property type="entry name" value="HATPase_c"/>
    <property type="match status" value="1"/>
</dbReference>
<dbReference type="InterPro" id="IPR001610">
    <property type="entry name" value="PAC"/>
</dbReference>
<dbReference type="InterPro" id="IPR003661">
    <property type="entry name" value="HisK_dim/P_dom"/>
</dbReference>
<dbReference type="SUPFAM" id="SSF55785">
    <property type="entry name" value="PYP-like sensor domain (PAS domain)"/>
    <property type="match status" value="2"/>
</dbReference>
<dbReference type="AlphaFoldDB" id="A0A8I1Y3L6"/>
<dbReference type="Gene3D" id="2.10.70.100">
    <property type="match status" value="1"/>
</dbReference>
<dbReference type="PRINTS" id="PR00344">
    <property type="entry name" value="BCTRLSENSOR"/>
</dbReference>
<evidence type="ECO:0000256" key="4">
    <source>
        <dbReference type="ARBA" id="ARBA00022679"/>
    </source>
</evidence>
<dbReference type="PROSITE" id="PS50109">
    <property type="entry name" value="HIS_KIN"/>
    <property type="match status" value="1"/>
</dbReference>
<keyword evidence="10" id="KW-0812">Transmembrane</keyword>
<keyword evidence="5" id="KW-0677">Repeat</keyword>
<keyword evidence="10" id="KW-0472">Membrane</keyword>
<dbReference type="Pfam" id="PF08447">
    <property type="entry name" value="PAS_3"/>
    <property type="match status" value="1"/>
</dbReference>
<dbReference type="InterPro" id="IPR004358">
    <property type="entry name" value="Sig_transdc_His_kin-like_C"/>
</dbReference>
<dbReference type="GO" id="GO:0000155">
    <property type="term" value="F:phosphorelay sensor kinase activity"/>
    <property type="evidence" value="ECO:0007669"/>
    <property type="project" value="InterPro"/>
</dbReference>
<dbReference type="SUPFAM" id="SSF55874">
    <property type="entry name" value="ATPase domain of HSP90 chaperone/DNA topoisomerase II/histidine kinase"/>
    <property type="match status" value="1"/>
</dbReference>
<dbReference type="InterPro" id="IPR000700">
    <property type="entry name" value="PAS-assoc_C"/>
</dbReference>
<evidence type="ECO:0000256" key="3">
    <source>
        <dbReference type="ARBA" id="ARBA00022553"/>
    </source>
</evidence>
<dbReference type="FunFam" id="3.30.450.20:FF:000088">
    <property type="entry name" value="Sensory transduction histidine kinase"/>
    <property type="match status" value="1"/>
</dbReference>
<dbReference type="Gene3D" id="3.30.565.10">
    <property type="entry name" value="Histidine kinase-like ATPase, C-terminal domain"/>
    <property type="match status" value="1"/>
</dbReference>
<dbReference type="Gene3D" id="1.10.287.130">
    <property type="match status" value="1"/>
</dbReference>
<keyword evidence="3" id="KW-0597">Phosphoprotein</keyword>
<dbReference type="InterPro" id="IPR013767">
    <property type="entry name" value="PAS_fold"/>
</dbReference>
<evidence type="ECO:0000256" key="2">
    <source>
        <dbReference type="ARBA" id="ARBA00012438"/>
    </source>
</evidence>
<evidence type="ECO:0000256" key="8">
    <source>
        <dbReference type="ARBA" id="ARBA00022840"/>
    </source>
</evidence>
<dbReference type="SUPFAM" id="SSF47384">
    <property type="entry name" value="Homodimeric domain of signal transducing histidine kinase"/>
    <property type="match status" value="1"/>
</dbReference>